<evidence type="ECO:0000259" key="1">
    <source>
        <dbReference type="Pfam" id="PF02492"/>
    </source>
</evidence>
<proteinExistence type="predicted"/>
<dbReference type="InterPro" id="IPR051316">
    <property type="entry name" value="Zinc-reg_GTPase_activator"/>
</dbReference>
<evidence type="ECO:0000313" key="3">
    <source>
        <dbReference type="Proteomes" id="UP000008220"/>
    </source>
</evidence>
<organism evidence="2 3">
    <name type="scientific">Clostridium novyi (strain NT)</name>
    <dbReference type="NCBI Taxonomy" id="386415"/>
    <lineage>
        <taxon>Bacteria</taxon>
        <taxon>Bacillati</taxon>
        <taxon>Bacillota</taxon>
        <taxon>Clostridia</taxon>
        <taxon>Eubacteriales</taxon>
        <taxon>Clostridiaceae</taxon>
        <taxon>Clostridium</taxon>
    </lineage>
</organism>
<dbReference type="SUPFAM" id="SSF52540">
    <property type="entry name" value="P-loop containing nucleoside triphosphate hydrolases"/>
    <property type="match status" value="1"/>
</dbReference>
<dbReference type="PANTHER" id="PTHR13748:SF62">
    <property type="entry name" value="COBW DOMAIN-CONTAINING PROTEIN"/>
    <property type="match status" value="1"/>
</dbReference>
<dbReference type="eggNOG" id="COG0523">
    <property type="taxonomic scope" value="Bacteria"/>
</dbReference>
<evidence type="ECO:0000313" key="2">
    <source>
        <dbReference type="EMBL" id="ABK61491.1"/>
    </source>
</evidence>
<dbReference type="InterPro" id="IPR003495">
    <property type="entry name" value="CobW/HypB/UreG_nucleotide-bd"/>
</dbReference>
<dbReference type="PATRIC" id="fig|386415.7.peg.1493"/>
<dbReference type="InterPro" id="IPR027417">
    <property type="entry name" value="P-loop_NTPase"/>
</dbReference>
<dbReference type="Gene3D" id="3.40.50.300">
    <property type="entry name" value="P-loop containing nucleotide triphosphate hydrolases"/>
    <property type="match status" value="1"/>
</dbReference>
<protein>
    <submittedName>
        <fullName evidence="2">Cobalamin synthesis protein, putative</fullName>
    </submittedName>
</protein>
<dbReference type="STRING" id="386415.NT01CX_2390"/>
<name>A0Q1G1_CLONN</name>
<reference evidence="2 3" key="1">
    <citation type="journal article" date="2006" name="Nat. Biotechnol.">
        <title>The genome and transcriptomes of the anti-tumor agent Clostridium novyi-NT.</title>
        <authorList>
            <person name="Bettegowda C."/>
            <person name="Huang X."/>
            <person name="Lin J."/>
            <person name="Cheong I."/>
            <person name="Kohli M."/>
            <person name="Szabo S.A."/>
            <person name="Zhang X."/>
            <person name="Diaz L.A. Jr."/>
            <person name="Velculescu V.E."/>
            <person name="Parmigiani G."/>
            <person name="Kinzler K.W."/>
            <person name="Vogelstein B."/>
            <person name="Zhou S."/>
        </authorList>
    </citation>
    <scope>NUCLEOTIDE SEQUENCE [LARGE SCALE GENOMIC DNA]</scope>
    <source>
        <strain evidence="2 3">NT</strain>
    </source>
</reference>
<dbReference type="RefSeq" id="WP_011722457.1">
    <property type="nucleotide sequence ID" value="NC_008593.1"/>
</dbReference>
<gene>
    <name evidence="2" type="ordered locus">NT01CX_2390</name>
</gene>
<dbReference type="HOGENOM" id="CLU_017452_5_2_9"/>
<dbReference type="Pfam" id="PF02492">
    <property type="entry name" value="cobW"/>
    <property type="match status" value="1"/>
</dbReference>
<feature type="domain" description="CobW/HypB/UreG nucleotide-binding" evidence="1">
    <location>
        <begin position="8"/>
        <end position="176"/>
    </location>
</feature>
<dbReference type="GO" id="GO:0005737">
    <property type="term" value="C:cytoplasm"/>
    <property type="evidence" value="ECO:0007669"/>
    <property type="project" value="TreeGrafter"/>
</dbReference>
<dbReference type="PANTHER" id="PTHR13748">
    <property type="entry name" value="COBW-RELATED"/>
    <property type="match status" value="1"/>
</dbReference>
<dbReference type="Proteomes" id="UP000008220">
    <property type="component" value="Chromosome"/>
</dbReference>
<dbReference type="AlphaFoldDB" id="A0Q1G1"/>
<sequence>MRTKCDIEVVTGFIGSGKTSFINGLVRCTLVKSEKIVIISCEKGNSNISQDILKNTNIVFYECNNNIMEKDYIKQIIQKHNPNRIIIEYNGTILLDNMLSIIYSNELKMLCKITSIFFTIDAKTFEMYINNMGNFLIPFIKFSNLIVITNAKDIKYLECVNMEERLRKINNYAHIITINNMSNMNKDLEKYDLLDTGLLKQIRIYLKNFISGI</sequence>
<accession>A0Q1G1</accession>
<keyword evidence="3" id="KW-1185">Reference proteome</keyword>
<dbReference type="KEGG" id="cno:NT01CX_2390"/>
<dbReference type="EMBL" id="CP000382">
    <property type="protein sequence ID" value="ABK61491.1"/>
    <property type="molecule type" value="Genomic_DNA"/>
</dbReference>